<evidence type="ECO:0000256" key="1">
    <source>
        <dbReference type="ARBA" id="ARBA00004123"/>
    </source>
</evidence>
<feature type="region of interest" description="Disordered" evidence="3">
    <location>
        <begin position="1"/>
        <end position="43"/>
    </location>
</feature>
<dbReference type="PANTHER" id="PTHR46765:SF1">
    <property type="entry name" value="P-LOOP CONTAINING NUCLEOSIDE TRIPHOSPHATE HYDROLASES SUPERFAMILY PROTEIN"/>
    <property type="match status" value="1"/>
</dbReference>
<feature type="region of interest" description="Disordered" evidence="3">
    <location>
        <begin position="59"/>
        <end position="158"/>
    </location>
</feature>
<dbReference type="EMBL" id="JAMSHJ010000004">
    <property type="protein sequence ID" value="KAI5418991.1"/>
    <property type="molecule type" value="Genomic_DNA"/>
</dbReference>
<reference evidence="4 5" key="1">
    <citation type="journal article" date="2022" name="Nat. Genet.">
        <title>Improved pea reference genome and pan-genome highlight genomic features and evolutionary characteristics.</title>
        <authorList>
            <person name="Yang T."/>
            <person name="Liu R."/>
            <person name="Luo Y."/>
            <person name="Hu S."/>
            <person name="Wang D."/>
            <person name="Wang C."/>
            <person name="Pandey M.K."/>
            <person name="Ge S."/>
            <person name="Xu Q."/>
            <person name="Li N."/>
            <person name="Li G."/>
            <person name="Huang Y."/>
            <person name="Saxena R.K."/>
            <person name="Ji Y."/>
            <person name="Li M."/>
            <person name="Yan X."/>
            <person name="He Y."/>
            <person name="Liu Y."/>
            <person name="Wang X."/>
            <person name="Xiang C."/>
            <person name="Varshney R.K."/>
            <person name="Ding H."/>
            <person name="Gao S."/>
            <person name="Zong X."/>
        </authorList>
    </citation>
    <scope>NUCLEOTIDE SEQUENCE [LARGE SCALE GENOMIC DNA]</scope>
    <source>
        <strain evidence="4 5">cv. Zhongwan 6</strain>
    </source>
</reference>
<keyword evidence="2" id="KW-0539">Nucleus</keyword>
<dbReference type="GO" id="GO:0005634">
    <property type="term" value="C:nucleus"/>
    <property type="evidence" value="ECO:0007669"/>
    <property type="project" value="UniProtKB-SubCell"/>
</dbReference>
<gene>
    <name evidence="4" type="ORF">KIW84_043272</name>
</gene>
<comment type="subcellular location">
    <subcellularLocation>
        <location evidence="1">Nucleus</location>
    </subcellularLocation>
</comment>
<organism evidence="4 5">
    <name type="scientific">Pisum sativum</name>
    <name type="common">Garden pea</name>
    <name type="synonym">Lathyrus oleraceus</name>
    <dbReference type="NCBI Taxonomy" id="3888"/>
    <lineage>
        <taxon>Eukaryota</taxon>
        <taxon>Viridiplantae</taxon>
        <taxon>Streptophyta</taxon>
        <taxon>Embryophyta</taxon>
        <taxon>Tracheophyta</taxon>
        <taxon>Spermatophyta</taxon>
        <taxon>Magnoliopsida</taxon>
        <taxon>eudicotyledons</taxon>
        <taxon>Gunneridae</taxon>
        <taxon>Pentapetalae</taxon>
        <taxon>rosids</taxon>
        <taxon>fabids</taxon>
        <taxon>Fabales</taxon>
        <taxon>Fabaceae</taxon>
        <taxon>Papilionoideae</taxon>
        <taxon>50 kb inversion clade</taxon>
        <taxon>NPAAA clade</taxon>
        <taxon>Hologalegina</taxon>
        <taxon>IRL clade</taxon>
        <taxon>Fabeae</taxon>
        <taxon>Lathyrus</taxon>
    </lineage>
</organism>
<comment type="caution">
    <text evidence="4">The sequence shown here is derived from an EMBL/GenBank/DDBJ whole genome shotgun (WGS) entry which is preliminary data.</text>
</comment>
<evidence type="ECO:0000256" key="2">
    <source>
        <dbReference type="ARBA" id="ARBA00023242"/>
    </source>
</evidence>
<evidence type="ECO:0000313" key="4">
    <source>
        <dbReference type="EMBL" id="KAI5418991.1"/>
    </source>
</evidence>
<feature type="compositionally biased region" description="Basic and acidic residues" evidence="3">
    <location>
        <begin position="7"/>
        <end position="20"/>
    </location>
</feature>
<accession>A0A9D4XDC9</accession>
<name>A0A9D4XDC9_PEA</name>
<dbReference type="AlphaFoldDB" id="A0A9D4XDC9"/>
<proteinExistence type="predicted"/>
<dbReference type="InterPro" id="IPR053016">
    <property type="entry name" value="CTF18-RFC_complex"/>
</dbReference>
<evidence type="ECO:0000313" key="5">
    <source>
        <dbReference type="Proteomes" id="UP001058974"/>
    </source>
</evidence>
<evidence type="ECO:0000256" key="3">
    <source>
        <dbReference type="SAM" id="MobiDB-lite"/>
    </source>
</evidence>
<dbReference type="PANTHER" id="PTHR46765">
    <property type="entry name" value="P-LOOP CONTAINING NUCLEOSIDE TRIPHOSPHATE HYDROLASES SUPERFAMILY PROTEIN"/>
    <property type="match status" value="1"/>
</dbReference>
<feature type="compositionally biased region" description="Polar residues" evidence="3">
    <location>
        <begin position="91"/>
        <end position="119"/>
    </location>
</feature>
<sequence length="185" mass="21056">MDSDSADVEKREKVRVRAEDPPADEDWLRYSPPPSPVRAEEVIFSKEKTLSRFASEIDGEVMPVTAPNEDSQKPLGSGFPRTKGGHEGSHNRYTNSRSMEGSDNSMSSQDTHNTMTQNIGAPEQKALWKPSKTHQHQPSSLLPSSHCRRQQPSQITHRHTPYQSSFSHVFVTWDYWVVFDFCLTR</sequence>
<keyword evidence="5" id="KW-1185">Reference proteome</keyword>
<dbReference type="Proteomes" id="UP001058974">
    <property type="component" value="Chromosome 4"/>
</dbReference>
<protein>
    <submittedName>
        <fullName evidence="4">Uncharacterized protein</fullName>
    </submittedName>
</protein>
<dbReference type="Gramene" id="Psat04G0327200-T1">
    <property type="protein sequence ID" value="KAI5418991.1"/>
    <property type="gene ID" value="KIW84_043272"/>
</dbReference>